<feature type="transmembrane region" description="Helical" evidence="1">
    <location>
        <begin position="561"/>
        <end position="580"/>
    </location>
</feature>
<accession>A0A9P1HC39</accession>
<feature type="transmembrane region" description="Helical" evidence="1">
    <location>
        <begin position="529"/>
        <end position="549"/>
    </location>
</feature>
<dbReference type="InterPro" id="IPR029058">
    <property type="entry name" value="AB_hydrolase_fold"/>
</dbReference>
<proteinExistence type="predicted"/>
<keyword evidence="1" id="KW-1133">Transmembrane helix</keyword>
<keyword evidence="1" id="KW-0472">Membrane</keyword>
<dbReference type="PANTHER" id="PTHR37471:SF1">
    <property type="entry name" value="AB HYDROLASE-1 DOMAIN-CONTAINING PROTEIN"/>
    <property type="match status" value="1"/>
</dbReference>
<feature type="transmembrane region" description="Helical" evidence="1">
    <location>
        <begin position="44"/>
        <end position="68"/>
    </location>
</feature>
<reference evidence="3" key="1">
    <citation type="submission" date="2022-11" db="EMBL/GenBank/DDBJ databases">
        <authorList>
            <person name="Scott C."/>
            <person name="Bruce N."/>
        </authorList>
    </citation>
    <scope>NUCLEOTIDE SEQUENCE</scope>
</reference>
<dbReference type="InterPro" id="IPR000073">
    <property type="entry name" value="AB_hydrolase_1"/>
</dbReference>
<dbReference type="Pfam" id="PF12697">
    <property type="entry name" value="Abhydrolase_6"/>
    <property type="match status" value="1"/>
</dbReference>
<comment type="caution">
    <text evidence="3">The sequence shown here is derived from an EMBL/GenBank/DDBJ whole genome shotgun (WGS) entry which is preliminary data.</text>
</comment>
<protein>
    <recommendedName>
        <fullName evidence="2">AB hydrolase-1 domain-containing protein</fullName>
    </recommendedName>
</protein>
<feature type="transmembrane region" description="Helical" evidence="1">
    <location>
        <begin position="12"/>
        <end position="32"/>
    </location>
</feature>
<organism evidence="3 4">
    <name type="scientific">Parascedosporium putredinis</name>
    <dbReference type="NCBI Taxonomy" id="1442378"/>
    <lineage>
        <taxon>Eukaryota</taxon>
        <taxon>Fungi</taxon>
        <taxon>Dikarya</taxon>
        <taxon>Ascomycota</taxon>
        <taxon>Pezizomycotina</taxon>
        <taxon>Sordariomycetes</taxon>
        <taxon>Hypocreomycetidae</taxon>
        <taxon>Microascales</taxon>
        <taxon>Microascaceae</taxon>
        <taxon>Parascedosporium</taxon>
    </lineage>
</organism>
<feature type="domain" description="AB hydrolase-1" evidence="2">
    <location>
        <begin position="245"/>
        <end position="417"/>
    </location>
</feature>
<dbReference type="EMBL" id="CALLCH030000019">
    <property type="protein sequence ID" value="CAI4219308.1"/>
    <property type="molecule type" value="Genomic_DNA"/>
</dbReference>
<dbReference type="Gene3D" id="3.40.50.1820">
    <property type="entry name" value="alpha/beta hydrolase"/>
    <property type="match status" value="1"/>
</dbReference>
<evidence type="ECO:0000313" key="3">
    <source>
        <dbReference type="EMBL" id="CAI4219308.1"/>
    </source>
</evidence>
<evidence type="ECO:0000259" key="2">
    <source>
        <dbReference type="Pfam" id="PF12697"/>
    </source>
</evidence>
<sequence length="790" mass="86524">MIISSNRAYFFLRSLILLFRYAALLQLAFLLFRAHQHGGWRAAFASSLLFRLVAAQFLLEILFAATVYRAYVASIQRPAHHPAPGTRAERRALFYKCFHHVSNGDEYLALWFLDCPDMREVRRDNGHDADAEVREELDEYVGHIEDKLGRKLEPGRGTAKCLRLSLDDVDYCYRSLFWYMTIFAIDAVTHVALWSQGFSHYGQDLRKNARVFPPRLSHVIPTDRSTASDLTYWYRPHTAPDKLPIVFLHGIGIGLSTYAQFFSELDGGAAARGSIADLAQEKEKKKDGKNWNGNGNGNDDKDHGQIGILAIEILHISSRLCFDEPLDHAEIARQIGQILDHHRIGDFVLVAHSFGTAVSTQLLRSPALSPRIASLVLVDPVSLLLHEPYVAYNFTRRPPRTTAEWQLWFFARMDPGVAYKKMEDNKARGSGGDCAAEEKTWRRVAVFLAERDIIISAPAVLEYLQDEFGIELNLPGGGASGGQAHPAPGRVAVTWLPSLDHAQVFNTRDDREKHISSSSSTSSPLPLELVVVLEMLGLACAVAAWLLLVSRTASASAARSLVKAWCVGVAIAAVIAFVALKETALAGARPFLLADADSDAHACPGHAVLMPAQAIFGTTDVKIPTLGLVGNRIGEILRIVGIPTLFFAALTLGCITAKGPAADLQSQSKVLDLGFGPSSHSNNNSSPDIIQPKSSFLSGERLVSLFRKLLTAAVPALVVVMIHRTETYLLRMQPVAPESEPIKSVGQWGSWAATAVVLFATLVNAARGSMGYDSPDDALAEKGRLDDAVR</sequence>
<dbReference type="AlphaFoldDB" id="A0A9P1HC39"/>
<keyword evidence="1" id="KW-0812">Transmembrane</keyword>
<dbReference type="SUPFAM" id="SSF53474">
    <property type="entry name" value="alpha/beta-Hydrolases"/>
    <property type="match status" value="1"/>
</dbReference>
<keyword evidence="4" id="KW-1185">Reference proteome</keyword>
<name>A0A9P1HC39_9PEZI</name>
<dbReference type="Proteomes" id="UP000838763">
    <property type="component" value="Unassembled WGS sequence"/>
</dbReference>
<dbReference type="PANTHER" id="PTHR37471">
    <property type="entry name" value="UNNAMED PRODUCT"/>
    <property type="match status" value="1"/>
</dbReference>
<dbReference type="OrthoDB" id="6431331at2759"/>
<evidence type="ECO:0000313" key="4">
    <source>
        <dbReference type="Proteomes" id="UP000838763"/>
    </source>
</evidence>
<evidence type="ECO:0000256" key="1">
    <source>
        <dbReference type="SAM" id="Phobius"/>
    </source>
</evidence>
<gene>
    <name evidence="3" type="ORF">PPNO1_LOCUS8874</name>
</gene>